<feature type="region of interest" description="Disordered" evidence="1">
    <location>
        <begin position="686"/>
        <end position="708"/>
    </location>
</feature>
<name>A0ABQ5SKL2_9CHLO</name>
<feature type="region of interest" description="Disordered" evidence="1">
    <location>
        <begin position="169"/>
        <end position="199"/>
    </location>
</feature>
<organism evidence="2 3">
    <name type="scientific">Volvox africanus</name>
    <dbReference type="NCBI Taxonomy" id="51714"/>
    <lineage>
        <taxon>Eukaryota</taxon>
        <taxon>Viridiplantae</taxon>
        <taxon>Chlorophyta</taxon>
        <taxon>core chlorophytes</taxon>
        <taxon>Chlorophyceae</taxon>
        <taxon>CS clade</taxon>
        <taxon>Chlamydomonadales</taxon>
        <taxon>Volvocaceae</taxon>
        <taxon>Volvox</taxon>
    </lineage>
</organism>
<feature type="compositionally biased region" description="Gly residues" evidence="1">
    <location>
        <begin position="812"/>
        <end position="825"/>
    </location>
</feature>
<feature type="compositionally biased region" description="Low complexity" evidence="1">
    <location>
        <begin position="1090"/>
        <end position="1099"/>
    </location>
</feature>
<feature type="region of interest" description="Disordered" evidence="1">
    <location>
        <begin position="750"/>
        <end position="842"/>
    </location>
</feature>
<evidence type="ECO:0000313" key="3">
    <source>
        <dbReference type="Proteomes" id="UP001165090"/>
    </source>
</evidence>
<feature type="compositionally biased region" description="Pro residues" evidence="1">
    <location>
        <begin position="750"/>
        <end position="762"/>
    </location>
</feature>
<protein>
    <recommendedName>
        <fullName evidence="4">GATA-type domain-containing protein</fullName>
    </recommendedName>
</protein>
<evidence type="ECO:0000313" key="2">
    <source>
        <dbReference type="EMBL" id="GLI70527.1"/>
    </source>
</evidence>
<keyword evidence="3" id="KW-1185">Reference proteome</keyword>
<feature type="compositionally biased region" description="Low complexity" evidence="1">
    <location>
        <begin position="326"/>
        <end position="340"/>
    </location>
</feature>
<evidence type="ECO:0000256" key="1">
    <source>
        <dbReference type="SAM" id="MobiDB-lite"/>
    </source>
</evidence>
<proteinExistence type="predicted"/>
<sequence length="1109" mass="117264">MQTYILQLCSALYMTHLPFFAPSQGIYVQVTTQWNMRDVKRASSDAQVDELPERRRWTADLRTPSGRASLEIRLPAPIFPATSAICTSAPICPGTQPGDKAARAAGMMPGAVGQPLRRAGSGAPDVVGAAPRLTSFLRSRRLAMPDPSVVAAGISPASLEAPTRQDLAGSNDIAGANTTGAGADNHHNARRSRRRPTVTPAVTAGTAITAFCTKATATRHTDVSFCSGENGSSAAIVVANVQDAAAVTSRGFAAAAKTVSLSARRAAFNQDVQPAMGKRERRGQTRQSIAEKTAAGPTAASASVDEVGPYGSLTDRVAKRTRREVPTGPLQSPTLPQPQQRHPMATRPSRVAAIKLPAKMPAGPALQLPNVFLQRKPPPMPPPMPQMSTKARVCQVLSDVMPMEVSTRQLTQKAVASDPPMLQLLKVPEPQLLSPSAQTKAGLLKETAQQRLLPSGLLLRASPPPAIMYEQPSMPKERAPAATLTLPAVTVVPSMASAAAAPQQGSWAAARLQVPVRSATDQATATATDRKLSAAPAEAAPLPLRVSTALLQDHLALSLETLMALTALSKALQVKEPVAPAPGGVRSPTEVPAAEEGQAAVLATQPQNLTSASELPPKSAVVTLMPSSCVDCGRKAGRTSYRAAEAPGHLACKSCYYRKMALDFDRKRERVIKTDASADAATGRYTATKSEGDWKFSPHTGVPASATTQKEPLLEQKQPIQEANAIPQSSFEPIRIVLWLYASQSAAPPLPLEPLPPRPAPAPASREQEQPTGGEEKDEKEEEEENVMKKCYEEIGDDGDSEEYEDDDDNKGSGGCYRRGGGGGSSLSREAKRQQHLRQQKRLQAHFEKLEKFRRKRRRRERRALKRLVLQPAPGELAALPPPSDFLTNFLLPQPMPLFLPEPTSKAGRRLAEAAKASMAAAAVTEAEAADSVAAIATDDTLTGVAATRVQRMLPQPNSAPCLVCCRIARSVGCVRQDGRYVCRTCCSSTMTWRVSLGADSTGGGGAGNASQAGRAAVASAGSASAATLPDGAGGSGEFSWVPVHRTWPALGAVQLDVEWTGDVVEEAVRLAELMMLVAAHEVGGDRSGSRCGAGSSRGLPGGGKRRRR</sequence>
<feature type="compositionally biased region" description="Basic and acidic residues" evidence="1">
    <location>
        <begin position="766"/>
        <end position="777"/>
    </location>
</feature>
<feature type="compositionally biased region" description="Acidic residues" evidence="1">
    <location>
        <begin position="794"/>
        <end position="809"/>
    </location>
</feature>
<feature type="region of interest" description="Disordered" evidence="1">
    <location>
        <begin position="273"/>
        <end position="343"/>
    </location>
</feature>
<feature type="compositionally biased region" description="Low complexity" evidence="1">
    <location>
        <begin position="171"/>
        <end position="183"/>
    </location>
</feature>
<gene>
    <name evidence="2" type="ORF">VaNZ11_015442</name>
</gene>
<dbReference type="EMBL" id="BSDZ01000094">
    <property type="protein sequence ID" value="GLI70527.1"/>
    <property type="molecule type" value="Genomic_DNA"/>
</dbReference>
<dbReference type="Proteomes" id="UP001165090">
    <property type="component" value="Unassembled WGS sequence"/>
</dbReference>
<feature type="region of interest" description="Disordered" evidence="1">
    <location>
        <begin position="1085"/>
        <end position="1109"/>
    </location>
</feature>
<evidence type="ECO:0008006" key="4">
    <source>
        <dbReference type="Google" id="ProtNLM"/>
    </source>
</evidence>
<reference evidence="2 3" key="1">
    <citation type="journal article" date="2023" name="IScience">
        <title>Expanded male sex-determining region conserved during the evolution of homothallism in the green alga Volvox.</title>
        <authorList>
            <person name="Yamamoto K."/>
            <person name="Matsuzaki R."/>
            <person name="Mahakham W."/>
            <person name="Heman W."/>
            <person name="Sekimoto H."/>
            <person name="Kawachi M."/>
            <person name="Minakuchi Y."/>
            <person name="Toyoda A."/>
            <person name="Nozaki H."/>
        </authorList>
    </citation>
    <scope>NUCLEOTIDE SEQUENCE [LARGE SCALE GENOMIC DNA]</scope>
    <source>
        <strain evidence="2 3">NIES-4468</strain>
    </source>
</reference>
<comment type="caution">
    <text evidence="2">The sequence shown here is derived from an EMBL/GenBank/DDBJ whole genome shotgun (WGS) entry which is preliminary data.</text>
</comment>
<accession>A0ABQ5SKL2</accession>